<dbReference type="RefSeq" id="WP_116348035.1">
    <property type="nucleotide sequence ID" value="NZ_NFZW01000013.1"/>
</dbReference>
<organism evidence="2 3">
    <name type="scientific">Alkalilimnicola ehrlichii</name>
    <dbReference type="NCBI Taxonomy" id="351052"/>
    <lineage>
        <taxon>Bacteria</taxon>
        <taxon>Pseudomonadati</taxon>
        <taxon>Pseudomonadota</taxon>
        <taxon>Gammaproteobacteria</taxon>
        <taxon>Chromatiales</taxon>
        <taxon>Ectothiorhodospiraceae</taxon>
        <taxon>Alkalilimnicola</taxon>
    </lineage>
</organism>
<feature type="transmembrane region" description="Helical" evidence="1">
    <location>
        <begin position="12"/>
        <end position="32"/>
    </location>
</feature>
<dbReference type="EMBL" id="NFZW01000013">
    <property type="protein sequence ID" value="RFA35145.1"/>
    <property type="molecule type" value="Genomic_DNA"/>
</dbReference>
<evidence type="ECO:0000313" key="3">
    <source>
        <dbReference type="Proteomes" id="UP000256763"/>
    </source>
</evidence>
<protein>
    <submittedName>
        <fullName evidence="2">Uncharacterized protein</fullName>
    </submittedName>
</protein>
<evidence type="ECO:0000256" key="1">
    <source>
        <dbReference type="SAM" id="Phobius"/>
    </source>
</evidence>
<comment type="caution">
    <text evidence="2">The sequence shown here is derived from an EMBL/GenBank/DDBJ whole genome shotgun (WGS) entry which is preliminary data.</text>
</comment>
<sequence length="73" mass="8532">MSTDYIRLNLPVILQGCIVAGLIFVGSSVVMLREDVRVIMDRIDNTLPIQIEANRRAIDDHEKRIRELERERR</sequence>
<dbReference type="AlphaFoldDB" id="A0A3E0WT23"/>
<keyword evidence="1" id="KW-1133">Transmembrane helix</keyword>
<gene>
    <name evidence="2" type="ORF">CAL65_13650</name>
</gene>
<evidence type="ECO:0000313" key="2">
    <source>
        <dbReference type="EMBL" id="RFA35145.1"/>
    </source>
</evidence>
<keyword evidence="1" id="KW-0812">Transmembrane</keyword>
<reference evidence="3" key="1">
    <citation type="submission" date="2017-05" db="EMBL/GenBank/DDBJ databases">
        <authorList>
            <person name="Sharma S."/>
            <person name="Sidhu C."/>
            <person name="Pinnaka A.K."/>
        </authorList>
    </citation>
    <scope>NUCLEOTIDE SEQUENCE [LARGE SCALE GENOMIC DNA]</scope>
    <source>
        <strain evidence="3">AK93</strain>
    </source>
</reference>
<accession>A0A3E0WT23</accession>
<dbReference type="Proteomes" id="UP000256763">
    <property type="component" value="Unassembled WGS sequence"/>
</dbReference>
<keyword evidence="1" id="KW-0472">Membrane</keyword>
<proteinExistence type="predicted"/>
<keyword evidence="3" id="KW-1185">Reference proteome</keyword>
<name>A0A3E0WT23_9GAMM</name>